<gene>
    <name evidence="3" type="ORF">V6R90_20020</name>
</gene>
<feature type="chain" id="PRO_5046199648" evidence="2">
    <location>
        <begin position="26"/>
        <end position="205"/>
    </location>
</feature>
<reference evidence="3 4" key="1">
    <citation type="submission" date="2024-02" db="EMBL/GenBank/DDBJ databases">
        <title>Full genome sequence of Nocardioides kribbensis.</title>
        <authorList>
            <person name="Poletto B.L."/>
            <person name="Silva G."/>
            <person name="Galante D."/>
            <person name="Campos K.R."/>
            <person name="Santos M.B.N."/>
            <person name="Sacchi C.T."/>
        </authorList>
    </citation>
    <scope>NUCLEOTIDE SEQUENCE [LARGE SCALE GENOMIC DNA]</scope>
    <source>
        <strain evidence="3 4">O4R</strain>
    </source>
</reference>
<evidence type="ECO:0000313" key="4">
    <source>
        <dbReference type="Proteomes" id="UP001482520"/>
    </source>
</evidence>
<evidence type="ECO:0000313" key="3">
    <source>
        <dbReference type="EMBL" id="MEQ7849571.1"/>
    </source>
</evidence>
<keyword evidence="2" id="KW-0732">Signal</keyword>
<dbReference type="EMBL" id="JBEGDP010000049">
    <property type="protein sequence ID" value="MEQ7849571.1"/>
    <property type="molecule type" value="Genomic_DNA"/>
</dbReference>
<sequence length="205" mass="20815">MLSRARTVLLSLTAAAVALTGVACSDSGAGDDPDPSSTAAASPTDAGSAGSTSAPAEPSEPSEPSESEAPDGTELRIEGISLVAPPGAKPQELGEGLISADYADGSFVNAGSIPDYGGSLRELAQTAAETSRFPTRPTVLAPVEYVGQRWWHLAGPAGLGDRVESFGTSTGEYVVYVEFGIPQGSDRADAQERIESVMASVELSG</sequence>
<keyword evidence="4" id="KW-1185">Reference proteome</keyword>
<feature type="region of interest" description="Disordered" evidence="1">
    <location>
        <begin position="26"/>
        <end position="72"/>
    </location>
</feature>
<organism evidence="3 4">
    <name type="scientific">Nocardioides kribbensis</name>
    <dbReference type="NCBI Taxonomy" id="305517"/>
    <lineage>
        <taxon>Bacteria</taxon>
        <taxon>Bacillati</taxon>
        <taxon>Actinomycetota</taxon>
        <taxon>Actinomycetes</taxon>
        <taxon>Propionibacteriales</taxon>
        <taxon>Nocardioidaceae</taxon>
        <taxon>Nocardioides</taxon>
    </lineage>
</organism>
<proteinExistence type="predicted"/>
<dbReference type="Proteomes" id="UP001482520">
    <property type="component" value="Unassembled WGS sequence"/>
</dbReference>
<accession>A0ABV1P491</accession>
<protein>
    <submittedName>
        <fullName evidence="3">Uncharacterized protein</fullName>
    </submittedName>
</protein>
<evidence type="ECO:0000256" key="1">
    <source>
        <dbReference type="SAM" id="MobiDB-lite"/>
    </source>
</evidence>
<name>A0ABV1P491_9ACTN</name>
<feature type="signal peptide" evidence="2">
    <location>
        <begin position="1"/>
        <end position="25"/>
    </location>
</feature>
<comment type="caution">
    <text evidence="3">The sequence shown here is derived from an EMBL/GenBank/DDBJ whole genome shotgun (WGS) entry which is preliminary data.</text>
</comment>
<feature type="compositionally biased region" description="Low complexity" evidence="1">
    <location>
        <begin position="35"/>
        <end position="62"/>
    </location>
</feature>
<dbReference type="RefSeq" id="WP_193666509.1">
    <property type="nucleotide sequence ID" value="NZ_BAAAMM010000009.1"/>
</dbReference>
<evidence type="ECO:0000256" key="2">
    <source>
        <dbReference type="SAM" id="SignalP"/>
    </source>
</evidence>
<dbReference type="PROSITE" id="PS51257">
    <property type="entry name" value="PROKAR_LIPOPROTEIN"/>
    <property type="match status" value="1"/>
</dbReference>